<dbReference type="PANTHER" id="PTHR31816:SF3">
    <property type="entry name" value="MICOS COMPLEX SUBUNIT MIC13"/>
    <property type="match status" value="1"/>
</dbReference>
<comment type="subunit">
    <text evidence="8">Component of the mitochondrial contact site and cristae organizing system (MICOS) complex.</text>
</comment>
<dbReference type="AlphaFoldDB" id="A0A1I7XMK4"/>
<dbReference type="Proteomes" id="UP000095283">
    <property type="component" value="Unplaced"/>
</dbReference>
<name>A0A1I7XMK4_HETBA</name>
<evidence type="ECO:0000256" key="8">
    <source>
        <dbReference type="RuleBase" id="RU363009"/>
    </source>
</evidence>
<comment type="similarity">
    <text evidence="2 8">Belongs to the MICOS complex subunit Mic13 family.</text>
</comment>
<evidence type="ECO:0000313" key="10">
    <source>
        <dbReference type="WBParaSite" id="Hba_18967"/>
    </source>
</evidence>
<organism evidence="9 10">
    <name type="scientific">Heterorhabditis bacteriophora</name>
    <name type="common">Entomopathogenic nematode worm</name>
    <dbReference type="NCBI Taxonomy" id="37862"/>
    <lineage>
        <taxon>Eukaryota</taxon>
        <taxon>Metazoa</taxon>
        <taxon>Ecdysozoa</taxon>
        <taxon>Nematoda</taxon>
        <taxon>Chromadorea</taxon>
        <taxon>Rhabditida</taxon>
        <taxon>Rhabditina</taxon>
        <taxon>Rhabditomorpha</taxon>
        <taxon>Strongyloidea</taxon>
        <taxon>Heterorhabditidae</taxon>
        <taxon>Heterorhabditis</taxon>
    </lineage>
</organism>
<evidence type="ECO:0000256" key="6">
    <source>
        <dbReference type="ARBA" id="ARBA00023128"/>
    </source>
</evidence>
<accession>A0A1I7XMK4</accession>
<dbReference type="GO" id="GO:0061617">
    <property type="term" value="C:MICOS complex"/>
    <property type="evidence" value="ECO:0007669"/>
    <property type="project" value="UniProtKB-UniRule"/>
</dbReference>
<dbReference type="GO" id="GO:0044284">
    <property type="term" value="C:mitochondrial crista junction"/>
    <property type="evidence" value="ECO:0007669"/>
    <property type="project" value="TreeGrafter"/>
</dbReference>
<evidence type="ECO:0000256" key="5">
    <source>
        <dbReference type="ARBA" id="ARBA00022989"/>
    </source>
</evidence>
<dbReference type="InterPro" id="IPR026769">
    <property type="entry name" value="Mic13"/>
</dbReference>
<dbReference type="GO" id="GO:0042407">
    <property type="term" value="P:cristae formation"/>
    <property type="evidence" value="ECO:0007669"/>
    <property type="project" value="TreeGrafter"/>
</dbReference>
<comment type="subcellular location">
    <subcellularLocation>
        <location evidence="1 8">Mitochondrion inner membrane</location>
        <topology evidence="1 8">Single-pass membrane protein</topology>
    </subcellularLocation>
</comment>
<keyword evidence="6 8" id="KW-0496">Mitochondrion</keyword>
<evidence type="ECO:0000256" key="1">
    <source>
        <dbReference type="ARBA" id="ARBA00004434"/>
    </source>
</evidence>
<proteinExistence type="inferred from homology"/>
<keyword evidence="3" id="KW-0812">Transmembrane</keyword>
<evidence type="ECO:0000256" key="4">
    <source>
        <dbReference type="ARBA" id="ARBA00022792"/>
    </source>
</evidence>
<keyword evidence="7" id="KW-0472">Membrane</keyword>
<evidence type="ECO:0000256" key="3">
    <source>
        <dbReference type="ARBA" id="ARBA00022692"/>
    </source>
</evidence>
<evidence type="ECO:0000256" key="2">
    <source>
        <dbReference type="ARBA" id="ARBA00006771"/>
    </source>
</evidence>
<keyword evidence="4 8" id="KW-0999">Mitochondrion inner membrane</keyword>
<sequence>MGILWKISRWTFRVGLFAGAVKLSIDNDIWSLKTDKGSDLYAKLKEYILPGTIVFAKKLPTAQEMQFGIGKYWNCGVNKHLQFL</sequence>
<evidence type="ECO:0000256" key="7">
    <source>
        <dbReference type="ARBA" id="ARBA00023136"/>
    </source>
</evidence>
<keyword evidence="9" id="KW-1185">Reference proteome</keyword>
<dbReference type="PANTHER" id="PTHR31816">
    <property type="entry name" value="MICOS COMPLEX SUBUNIT MIC13"/>
    <property type="match status" value="1"/>
</dbReference>
<comment type="function">
    <text evidence="8">Component of the MICOS complex, a large protein complex of the mitochondrial inner membrane that plays crucial roles in the maintenance of crista junctions, inner membrane architecture, and formation of contact sites to the outer membrane.</text>
</comment>
<dbReference type="Pfam" id="PF15884">
    <property type="entry name" value="QIL1"/>
    <property type="match status" value="1"/>
</dbReference>
<reference evidence="10" key="1">
    <citation type="submission" date="2016-11" db="UniProtKB">
        <authorList>
            <consortium name="WormBaseParasite"/>
        </authorList>
    </citation>
    <scope>IDENTIFICATION</scope>
</reference>
<protein>
    <recommendedName>
        <fullName evidence="8">MICOS complex subunit MIC13</fullName>
    </recommendedName>
</protein>
<evidence type="ECO:0000313" key="9">
    <source>
        <dbReference type="Proteomes" id="UP000095283"/>
    </source>
</evidence>
<dbReference type="WBParaSite" id="Hba_18967">
    <property type="protein sequence ID" value="Hba_18967"/>
    <property type="gene ID" value="Hba_18967"/>
</dbReference>
<keyword evidence="5" id="KW-1133">Transmembrane helix</keyword>